<dbReference type="GO" id="GO:0005737">
    <property type="term" value="C:cytoplasm"/>
    <property type="evidence" value="ECO:0007669"/>
    <property type="project" value="UniProtKB-SubCell"/>
</dbReference>
<keyword evidence="8 10" id="KW-0560">Oxidoreductase</keyword>
<evidence type="ECO:0000256" key="5">
    <source>
        <dbReference type="ARBA" id="ARBA00022691"/>
    </source>
</evidence>
<gene>
    <name evidence="10" type="primary">mnmC</name>
    <name evidence="13" type="ORF">AUP42_12315</name>
</gene>
<dbReference type="RefSeq" id="WP_062949161.1">
    <property type="nucleotide sequence ID" value="NZ_LPVY01000003.1"/>
</dbReference>
<keyword evidence="2 10" id="KW-0489">Methyltransferase</keyword>
<evidence type="ECO:0000313" key="13">
    <source>
        <dbReference type="EMBL" id="KZB68228.1"/>
    </source>
</evidence>
<keyword evidence="3 10" id="KW-0285">Flavoprotein</keyword>
<sequence length="677" mass="73540">MSADEPSGDNAEIADGIIWRDGNVPYSPQFGDIYYNPKNGLAETQYVFVAGNNLPAAWQNRENFTIGETGFGTGLNFLAAWDCWQKDPARSRRLHFVSVEKFPLTRDAMARAHQNWPELADISRQLVAQWPTGTMLPGVHRLGSDDGSVTLTLLIGDAIDCYRDYHGTIDCWFLDGFAPSRNPDMWRPELFNALVAASSHDGATLATFSAARIVRDGLEQAGFEISKRKGYAYKRDMITARLAPKDAPDQDTSGKGIDESPWFVLPKTTGKKHIAVIGGGMAGAACAHALHNRGCAVTLFEKSDHLADAASGNPIGMLEPYLTVDDAITGRFYEAGFRYSQRLVRTLAESGHIEAGFCGVLDLISGPRDEERQAGLINRLGQSPDLVRLLDREAASAIFGLPLPHGGLFYPDAGWVNPPSLVSYLAHGIECHTGANIVGIFDDGDGKVVKSADDREFGTFDAIIIAGATETGAFDQTGWLADYLRPVRGQISYFDEGVLRDCYGDHPIRCVLSHKGYLTPARNGTHVFGATFGRDDSQTDLREDDHAFNVGQLGKVLPKLADVLDPAALSGRAALRTTTPDHLPVVGPAPDYGAYLLAYADIDKGKKAARYVDATYHKDVYICTGFGARGLIAAPLAAEIIASEICNMPLPLEKSLMDAIHPARFIVRGLKRRQITA</sequence>
<comment type="cofactor">
    <cofactor evidence="10">
        <name>FAD</name>
        <dbReference type="ChEBI" id="CHEBI:57692"/>
    </cofactor>
</comment>
<dbReference type="EC" id="2.1.1.61" evidence="10"/>
<dbReference type="Pfam" id="PF01266">
    <property type="entry name" value="DAO"/>
    <property type="match status" value="1"/>
</dbReference>
<dbReference type="EC" id="1.5.-.-" evidence="10"/>
<dbReference type="NCBIfam" id="NF002481">
    <property type="entry name" value="PRK01747.1-2"/>
    <property type="match status" value="1"/>
</dbReference>
<evidence type="ECO:0000256" key="9">
    <source>
        <dbReference type="ARBA" id="ARBA00023268"/>
    </source>
</evidence>
<feature type="region of interest" description="FAD-dependent cmnm(5)s(2)U34 oxidoreductase" evidence="10">
    <location>
        <begin position="277"/>
        <end position="677"/>
    </location>
</feature>
<dbReference type="AlphaFoldDB" id="A0A154LA43"/>
<dbReference type="Gene3D" id="3.30.9.10">
    <property type="entry name" value="D-Amino Acid Oxidase, subunit A, domain 2"/>
    <property type="match status" value="1"/>
</dbReference>
<feature type="domain" description="FAD dependent oxidoreductase" evidence="11">
    <location>
        <begin position="274"/>
        <end position="642"/>
    </location>
</feature>
<comment type="subcellular location">
    <subcellularLocation>
        <location evidence="10">Cytoplasm</location>
    </subcellularLocation>
</comment>
<protein>
    <recommendedName>
        <fullName evidence="10">tRNA 5-methylaminomethyl-2-thiouridine biosynthesis bifunctional protein MnmC</fullName>
        <shortName evidence="10">tRNA mnm(5)s(2)U biosynthesis bifunctional protein</shortName>
    </recommendedName>
    <domain>
        <recommendedName>
            <fullName evidence="10">tRNA (mnm(5)s(2)U34)-methyltransferase</fullName>
            <ecNumber evidence="10">2.1.1.61</ecNumber>
        </recommendedName>
    </domain>
    <domain>
        <recommendedName>
            <fullName evidence="10">FAD-dependent cmnm(5)s(2)U34 oxidoreductase</fullName>
            <ecNumber evidence="10">1.5.-.-</ecNumber>
        </recommendedName>
    </domain>
</protein>
<evidence type="ECO:0000259" key="12">
    <source>
        <dbReference type="Pfam" id="PF05430"/>
    </source>
</evidence>
<proteinExistence type="inferred from homology"/>
<comment type="similarity">
    <text evidence="10">In the N-terminal section; belongs to the methyltransferase superfamily. tRNA (mnm(5)s(2)U34)-methyltransferase family.</text>
</comment>
<comment type="catalytic activity">
    <reaction evidence="10">
        <text>5-aminomethyl-2-thiouridine(34) in tRNA + S-adenosyl-L-methionine = 5-methylaminomethyl-2-thiouridine(34) in tRNA + S-adenosyl-L-homocysteine + H(+)</text>
        <dbReference type="Rhea" id="RHEA:19569"/>
        <dbReference type="Rhea" id="RHEA-COMP:10195"/>
        <dbReference type="Rhea" id="RHEA-COMP:10197"/>
        <dbReference type="ChEBI" id="CHEBI:15378"/>
        <dbReference type="ChEBI" id="CHEBI:57856"/>
        <dbReference type="ChEBI" id="CHEBI:59789"/>
        <dbReference type="ChEBI" id="CHEBI:74454"/>
        <dbReference type="ChEBI" id="CHEBI:74455"/>
        <dbReference type="EC" id="2.1.1.61"/>
    </reaction>
</comment>
<evidence type="ECO:0000256" key="10">
    <source>
        <dbReference type="HAMAP-Rule" id="MF_01102"/>
    </source>
</evidence>
<dbReference type="PANTHER" id="PTHR13847:SF283">
    <property type="entry name" value="TRNA 5-METHYLAMINOMETHYL-2-THIOURIDINE BIOSYNTHESIS BIFUNCTIONAL PROTEIN MNMC"/>
    <property type="match status" value="1"/>
</dbReference>
<comment type="caution">
    <text evidence="13">The sequence shown here is derived from an EMBL/GenBank/DDBJ whole genome shotgun (WGS) entry which is preliminary data.</text>
</comment>
<accession>A0A154LA43</accession>
<dbReference type="InterPro" id="IPR029063">
    <property type="entry name" value="SAM-dependent_MTases_sf"/>
</dbReference>
<feature type="region of interest" description="tRNA (mnm(5)s(2)U34)-methyltransferase" evidence="10">
    <location>
        <begin position="1"/>
        <end position="243"/>
    </location>
</feature>
<dbReference type="GO" id="GO:0050660">
    <property type="term" value="F:flavin adenine dinucleotide binding"/>
    <property type="evidence" value="ECO:0007669"/>
    <property type="project" value="UniProtKB-UniRule"/>
</dbReference>
<dbReference type="OrthoDB" id="9786494at2"/>
<dbReference type="GO" id="GO:0032259">
    <property type="term" value="P:methylation"/>
    <property type="evidence" value="ECO:0007669"/>
    <property type="project" value="UniProtKB-KW"/>
</dbReference>
<dbReference type="InterPro" id="IPR047785">
    <property type="entry name" value="tRNA_MNMC2"/>
</dbReference>
<dbReference type="NCBIfam" id="TIGR03197">
    <property type="entry name" value="MnmC_Cterm"/>
    <property type="match status" value="1"/>
</dbReference>
<dbReference type="InterPro" id="IPR006076">
    <property type="entry name" value="FAD-dep_OxRdtase"/>
</dbReference>
<keyword evidence="4 10" id="KW-0808">Transferase</keyword>
<keyword evidence="7 10" id="KW-0274">FAD</keyword>
<dbReference type="Proteomes" id="UP000076335">
    <property type="component" value="Unassembled WGS sequence"/>
</dbReference>
<dbReference type="HAMAP" id="MF_01102">
    <property type="entry name" value="MnmC"/>
    <property type="match status" value="1"/>
</dbReference>
<organism evidence="13 14">
    <name type="scientific">Thalassospira lucentensis</name>
    <dbReference type="NCBI Taxonomy" id="168935"/>
    <lineage>
        <taxon>Bacteria</taxon>
        <taxon>Pseudomonadati</taxon>
        <taxon>Pseudomonadota</taxon>
        <taxon>Alphaproteobacteria</taxon>
        <taxon>Rhodospirillales</taxon>
        <taxon>Thalassospiraceae</taxon>
        <taxon>Thalassospira</taxon>
    </lineage>
</organism>
<evidence type="ECO:0000256" key="8">
    <source>
        <dbReference type="ARBA" id="ARBA00023002"/>
    </source>
</evidence>
<comment type="similarity">
    <text evidence="10">In the C-terminal section; belongs to the DAO family.</text>
</comment>
<dbReference type="InterPro" id="IPR008471">
    <property type="entry name" value="MnmC-like_methylTransf"/>
</dbReference>
<dbReference type="InterPro" id="IPR017610">
    <property type="entry name" value="tRNA_S-uridine_synth_MnmC_C"/>
</dbReference>
<dbReference type="EMBL" id="LPVY01000003">
    <property type="protein sequence ID" value="KZB68228.1"/>
    <property type="molecule type" value="Genomic_DNA"/>
</dbReference>
<evidence type="ECO:0000313" key="14">
    <source>
        <dbReference type="Proteomes" id="UP000076335"/>
    </source>
</evidence>
<dbReference type="PANTHER" id="PTHR13847">
    <property type="entry name" value="SARCOSINE DEHYDROGENASE-RELATED"/>
    <property type="match status" value="1"/>
</dbReference>
<evidence type="ECO:0000256" key="7">
    <source>
        <dbReference type="ARBA" id="ARBA00022827"/>
    </source>
</evidence>
<dbReference type="GO" id="GO:0016645">
    <property type="term" value="F:oxidoreductase activity, acting on the CH-NH group of donors"/>
    <property type="evidence" value="ECO:0007669"/>
    <property type="project" value="InterPro"/>
</dbReference>
<evidence type="ECO:0000259" key="11">
    <source>
        <dbReference type="Pfam" id="PF01266"/>
    </source>
</evidence>
<dbReference type="SUPFAM" id="SSF51905">
    <property type="entry name" value="FAD/NAD(P)-binding domain"/>
    <property type="match status" value="1"/>
</dbReference>
<reference evidence="13 14" key="1">
    <citation type="submission" date="2015-12" db="EMBL/GenBank/DDBJ databases">
        <title>Genome sequence of Thalassospira lucentensis MCCC 1A02072.</title>
        <authorList>
            <person name="Lu L."/>
            <person name="Lai Q."/>
            <person name="Shao Z."/>
            <person name="Qian P."/>
        </authorList>
    </citation>
    <scope>NUCLEOTIDE SEQUENCE [LARGE SCALE GENOMIC DNA]</scope>
    <source>
        <strain evidence="13 14">MCCC 1A02072</strain>
    </source>
</reference>
<dbReference type="GO" id="GO:0002097">
    <property type="term" value="P:tRNA wobble base modification"/>
    <property type="evidence" value="ECO:0007669"/>
    <property type="project" value="UniProtKB-UniRule"/>
</dbReference>
<feature type="domain" description="MnmC-like methyltransferase" evidence="12">
    <location>
        <begin position="117"/>
        <end position="241"/>
    </location>
</feature>
<dbReference type="InterPro" id="IPR023032">
    <property type="entry name" value="tRNA_MAMT_biosynth_bifunc_MnmC"/>
</dbReference>
<evidence type="ECO:0000256" key="4">
    <source>
        <dbReference type="ARBA" id="ARBA00022679"/>
    </source>
</evidence>
<dbReference type="GO" id="GO:0004808">
    <property type="term" value="F:tRNA (5-methylaminomethyl-2-thiouridylate)(34)-methyltransferase activity"/>
    <property type="evidence" value="ECO:0007669"/>
    <property type="project" value="UniProtKB-EC"/>
</dbReference>
<dbReference type="InterPro" id="IPR036188">
    <property type="entry name" value="FAD/NAD-bd_sf"/>
</dbReference>
<keyword evidence="5 10" id="KW-0949">S-adenosyl-L-methionine</keyword>
<keyword evidence="1 10" id="KW-0963">Cytoplasm</keyword>
<comment type="function">
    <text evidence="10">Catalyzes the last two steps in the biosynthesis of 5-methylaminomethyl-2-thiouridine (mnm(5)s(2)U) at the wobble position (U34) in tRNA. Catalyzes the FAD-dependent demodification of cmnm(5)s(2)U34 to nm(5)s(2)U34, followed by the transfer of a methyl group from S-adenosyl-L-methionine to nm(5)s(2)U34, to form mnm(5)s(2)U34.</text>
</comment>
<name>A0A154LA43_9PROT</name>
<dbReference type="Gene3D" id="3.50.50.60">
    <property type="entry name" value="FAD/NAD(P)-binding domain"/>
    <property type="match status" value="1"/>
</dbReference>
<evidence type="ECO:0000256" key="1">
    <source>
        <dbReference type="ARBA" id="ARBA00022490"/>
    </source>
</evidence>
<dbReference type="NCBIfam" id="NF033855">
    <property type="entry name" value="tRNA_MNMC2"/>
    <property type="match status" value="1"/>
</dbReference>
<dbReference type="Gene3D" id="3.40.50.150">
    <property type="entry name" value="Vaccinia Virus protein VP39"/>
    <property type="match status" value="1"/>
</dbReference>
<keyword evidence="6 10" id="KW-0819">tRNA processing</keyword>
<evidence type="ECO:0000256" key="2">
    <source>
        <dbReference type="ARBA" id="ARBA00022603"/>
    </source>
</evidence>
<evidence type="ECO:0000256" key="3">
    <source>
        <dbReference type="ARBA" id="ARBA00022630"/>
    </source>
</evidence>
<dbReference type="SUPFAM" id="SSF54373">
    <property type="entry name" value="FAD-linked reductases, C-terminal domain"/>
    <property type="match status" value="1"/>
</dbReference>
<keyword evidence="9 10" id="KW-0511">Multifunctional enzyme</keyword>
<dbReference type="Pfam" id="PF05430">
    <property type="entry name" value="Methyltransf_30"/>
    <property type="match status" value="1"/>
</dbReference>
<evidence type="ECO:0000256" key="6">
    <source>
        <dbReference type="ARBA" id="ARBA00022694"/>
    </source>
</evidence>